<evidence type="ECO:0000256" key="5">
    <source>
        <dbReference type="ARBA" id="ARBA00022705"/>
    </source>
</evidence>
<dbReference type="InterPro" id="IPR006171">
    <property type="entry name" value="TOPRIM_dom"/>
</dbReference>
<keyword evidence="2 12" id="KW-0639">Primosome</keyword>
<dbReference type="Proteomes" id="UP000267342">
    <property type="component" value="Chromosome"/>
</dbReference>
<comment type="subunit">
    <text evidence="12">Monomer. Interacts with DnaB.</text>
</comment>
<dbReference type="SMART" id="SM00493">
    <property type="entry name" value="TOPRIM"/>
    <property type="match status" value="1"/>
</dbReference>
<protein>
    <recommendedName>
        <fullName evidence="12 13">DNA primase</fullName>
        <ecNumber evidence="12">2.7.7.101</ecNumber>
    </recommendedName>
</protein>
<evidence type="ECO:0000313" key="18">
    <source>
        <dbReference type="Proteomes" id="UP000267342"/>
    </source>
</evidence>
<evidence type="ECO:0000256" key="9">
    <source>
        <dbReference type="ARBA" id="ARBA00022842"/>
    </source>
</evidence>
<comment type="domain">
    <text evidence="12">Contains an N-terminal zinc-binding domain, a central core domain that contains the primase activity, and a C-terminal DnaB-binding domain.</text>
</comment>
<dbReference type="InterPro" id="IPR013173">
    <property type="entry name" value="DNA_primase_DnaG_DnaB-bd_dom"/>
</dbReference>
<dbReference type="OrthoDB" id="9803773at2"/>
<evidence type="ECO:0000256" key="7">
    <source>
        <dbReference type="ARBA" id="ARBA00022771"/>
    </source>
</evidence>
<dbReference type="InterPro" id="IPR036977">
    <property type="entry name" value="DNA_primase_Znf_CHC2"/>
</dbReference>
<dbReference type="Pfam" id="PF08278">
    <property type="entry name" value="DnaG_DnaB_bind"/>
    <property type="match status" value="1"/>
</dbReference>
<dbReference type="STRING" id="1123510.GCA_000620025_00822"/>
<dbReference type="Gene3D" id="3.40.1360.10">
    <property type="match status" value="1"/>
</dbReference>
<dbReference type="FunFam" id="3.90.980.10:FF:000001">
    <property type="entry name" value="DNA primase"/>
    <property type="match status" value="1"/>
</dbReference>
<dbReference type="Pfam" id="PF01807">
    <property type="entry name" value="Zn_ribbon_DnaG"/>
    <property type="match status" value="1"/>
</dbReference>
<dbReference type="AlphaFoldDB" id="A0A348HGR1"/>
<dbReference type="Pfam" id="PF08275">
    <property type="entry name" value="DNAG_N"/>
    <property type="match status" value="1"/>
</dbReference>
<organism evidence="17 18">
    <name type="scientific">Zymobacter palmae</name>
    <dbReference type="NCBI Taxonomy" id="33074"/>
    <lineage>
        <taxon>Bacteria</taxon>
        <taxon>Pseudomonadati</taxon>
        <taxon>Pseudomonadota</taxon>
        <taxon>Gammaproteobacteria</taxon>
        <taxon>Oceanospirillales</taxon>
        <taxon>Halomonadaceae</taxon>
        <taxon>Zymobacter group</taxon>
        <taxon>Zymobacter</taxon>
    </lineage>
</organism>
<comment type="function">
    <text evidence="12 13">RNA polymerase that catalyzes the synthesis of short RNA molecules used as primers for DNA polymerase during DNA replication.</text>
</comment>
<dbReference type="InterPro" id="IPR016136">
    <property type="entry name" value="DNA_helicase_N/primase_C"/>
</dbReference>
<evidence type="ECO:0000256" key="3">
    <source>
        <dbReference type="ARBA" id="ARBA00022679"/>
    </source>
</evidence>
<dbReference type="KEGG" id="zpl:ZBT109_2069"/>
<dbReference type="CDD" id="cd03364">
    <property type="entry name" value="TOPRIM_DnaG_primases"/>
    <property type="match status" value="1"/>
</dbReference>
<comment type="catalytic activity">
    <reaction evidence="12">
        <text>ssDNA + n NTP = ssDNA/pppN(pN)n-1 hybrid + (n-1) diphosphate.</text>
        <dbReference type="EC" id="2.7.7.101"/>
    </reaction>
</comment>
<proteinExistence type="inferred from homology"/>
<accession>A0A348HGR1</accession>
<dbReference type="SMART" id="SM00400">
    <property type="entry name" value="ZnF_CHCC"/>
    <property type="match status" value="1"/>
</dbReference>
<evidence type="ECO:0000256" key="8">
    <source>
        <dbReference type="ARBA" id="ARBA00022833"/>
    </source>
</evidence>
<feature type="region of interest" description="Disordered" evidence="15">
    <location>
        <begin position="91"/>
        <end position="121"/>
    </location>
</feature>
<dbReference type="Gene3D" id="1.20.50.20">
    <property type="entry name" value="DnaG, RNA polymerase domain, helical bundle"/>
    <property type="match status" value="1"/>
</dbReference>
<dbReference type="FunFam" id="3.90.580.10:FF:000001">
    <property type="entry name" value="DNA primase"/>
    <property type="match status" value="1"/>
</dbReference>
<keyword evidence="4 12" id="KW-0548">Nucleotidyltransferase</keyword>
<dbReference type="PANTHER" id="PTHR30313">
    <property type="entry name" value="DNA PRIMASE"/>
    <property type="match status" value="1"/>
</dbReference>
<evidence type="ECO:0000256" key="13">
    <source>
        <dbReference type="PIRNR" id="PIRNR002811"/>
    </source>
</evidence>
<dbReference type="Gene3D" id="1.10.860.10">
    <property type="entry name" value="DNAb Helicase, Chain A"/>
    <property type="match status" value="1"/>
</dbReference>
<keyword evidence="11 12" id="KW-0804">Transcription</keyword>
<keyword evidence="18" id="KW-1185">Reference proteome</keyword>
<dbReference type="GO" id="GO:0003677">
    <property type="term" value="F:DNA binding"/>
    <property type="evidence" value="ECO:0007669"/>
    <property type="project" value="UniProtKB-KW"/>
</dbReference>
<keyword evidence="8 12" id="KW-0862">Zinc</keyword>
<evidence type="ECO:0000256" key="10">
    <source>
        <dbReference type="ARBA" id="ARBA00023125"/>
    </source>
</evidence>
<dbReference type="RefSeq" id="WP_027705936.1">
    <property type="nucleotide sequence ID" value="NZ_AP018933.1"/>
</dbReference>
<dbReference type="GO" id="GO:0005737">
    <property type="term" value="C:cytoplasm"/>
    <property type="evidence" value="ECO:0007669"/>
    <property type="project" value="TreeGrafter"/>
</dbReference>
<evidence type="ECO:0000256" key="14">
    <source>
        <dbReference type="PIRSR" id="PIRSR002811-1"/>
    </source>
</evidence>
<keyword evidence="7 12" id="KW-0863">Zinc-finger</keyword>
<dbReference type="InterPro" id="IPR030846">
    <property type="entry name" value="DnaG_bac"/>
</dbReference>
<dbReference type="InterPro" id="IPR002694">
    <property type="entry name" value="Znf_CHC2"/>
</dbReference>
<dbReference type="PROSITE" id="PS50880">
    <property type="entry name" value="TOPRIM"/>
    <property type="match status" value="1"/>
</dbReference>
<dbReference type="InterPro" id="IPR034151">
    <property type="entry name" value="TOPRIM_DnaG_bac"/>
</dbReference>
<reference evidence="17 18" key="1">
    <citation type="submission" date="2018-09" db="EMBL/GenBank/DDBJ databases">
        <title>Zymobacter palmae IAM14233 (=T109) whole genome analysis.</title>
        <authorList>
            <person name="Yanase H."/>
        </authorList>
    </citation>
    <scope>NUCLEOTIDE SEQUENCE [LARGE SCALE GENOMIC DNA]</scope>
    <source>
        <strain evidence="17 18">IAM14233</strain>
    </source>
</reference>
<dbReference type="GO" id="GO:0003899">
    <property type="term" value="F:DNA-directed RNA polymerase activity"/>
    <property type="evidence" value="ECO:0007669"/>
    <property type="project" value="UniProtKB-UniRule"/>
</dbReference>
<feature type="compositionally biased region" description="Basic and acidic residues" evidence="15">
    <location>
        <begin position="95"/>
        <end position="111"/>
    </location>
</feature>
<evidence type="ECO:0000256" key="12">
    <source>
        <dbReference type="HAMAP-Rule" id="MF_00974"/>
    </source>
</evidence>
<dbReference type="HAMAP" id="MF_00974">
    <property type="entry name" value="DNA_primase_DnaG"/>
    <property type="match status" value="1"/>
</dbReference>
<name>A0A348HGR1_9GAMM</name>
<dbReference type="SUPFAM" id="SSF57783">
    <property type="entry name" value="Zinc beta-ribbon"/>
    <property type="match status" value="1"/>
</dbReference>
<dbReference type="InterPro" id="IPR019475">
    <property type="entry name" value="DNA_primase_DnaB-bd"/>
</dbReference>
<dbReference type="InterPro" id="IPR006295">
    <property type="entry name" value="DNA_primase_DnaG"/>
</dbReference>
<keyword evidence="10 12" id="KW-0238">DNA-binding</keyword>
<dbReference type="GO" id="GO:0006269">
    <property type="term" value="P:DNA replication, synthesis of primer"/>
    <property type="evidence" value="ECO:0007669"/>
    <property type="project" value="UniProtKB-UniRule"/>
</dbReference>
<gene>
    <name evidence="12" type="primary">dnaG</name>
    <name evidence="17" type="ORF">ZBT109_2069</name>
</gene>
<comment type="cofactor">
    <cofactor evidence="12 13 14">
        <name>Zn(2+)</name>
        <dbReference type="ChEBI" id="CHEBI:29105"/>
    </cofactor>
    <text evidence="12 13 14">Binds 1 zinc ion per monomer.</text>
</comment>
<evidence type="ECO:0000256" key="15">
    <source>
        <dbReference type="SAM" id="MobiDB-lite"/>
    </source>
</evidence>
<evidence type="ECO:0000256" key="11">
    <source>
        <dbReference type="ARBA" id="ARBA00023163"/>
    </source>
</evidence>
<feature type="zinc finger region" description="CHC2-type" evidence="12 14">
    <location>
        <begin position="40"/>
        <end position="64"/>
    </location>
</feature>
<dbReference type="EC" id="2.7.7.101" evidence="12"/>
<dbReference type="EMBL" id="AP018933">
    <property type="protein sequence ID" value="BBG30813.1"/>
    <property type="molecule type" value="Genomic_DNA"/>
</dbReference>
<keyword evidence="1 12" id="KW-0240">DNA-directed RNA polymerase</keyword>
<dbReference type="GO" id="GO:0000428">
    <property type="term" value="C:DNA-directed RNA polymerase complex"/>
    <property type="evidence" value="ECO:0007669"/>
    <property type="project" value="UniProtKB-KW"/>
</dbReference>
<evidence type="ECO:0000256" key="6">
    <source>
        <dbReference type="ARBA" id="ARBA00022723"/>
    </source>
</evidence>
<evidence type="ECO:0000256" key="1">
    <source>
        <dbReference type="ARBA" id="ARBA00022478"/>
    </source>
</evidence>
<keyword evidence="5 12" id="KW-0235">DNA replication</keyword>
<dbReference type="GO" id="GO:0008270">
    <property type="term" value="F:zinc ion binding"/>
    <property type="evidence" value="ECO:0007669"/>
    <property type="project" value="UniProtKB-UniRule"/>
</dbReference>
<dbReference type="InterPro" id="IPR050219">
    <property type="entry name" value="DnaG_primase"/>
</dbReference>
<dbReference type="NCBIfam" id="TIGR01391">
    <property type="entry name" value="dnaG"/>
    <property type="match status" value="1"/>
</dbReference>
<keyword evidence="3 12" id="KW-0808">Transferase</keyword>
<dbReference type="PANTHER" id="PTHR30313:SF2">
    <property type="entry name" value="DNA PRIMASE"/>
    <property type="match status" value="1"/>
</dbReference>
<evidence type="ECO:0000313" key="17">
    <source>
        <dbReference type="EMBL" id="BBG30813.1"/>
    </source>
</evidence>
<evidence type="ECO:0000256" key="4">
    <source>
        <dbReference type="ARBA" id="ARBA00022695"/>
    </source>
</evidence>
<dbReference type="Gene3D" id="3.90.580.10">
    <property type="entry name" value="Zinc finger, CHC2-type domain"/>
    <property type="match status" value="1"/>
</dbReference>
<evidence type="ECO:0000259" key="16">
    <source>
        <dbReference type="PROSITE" id="PS50880"/>
    </source>
</evidence>
<dbReference type="FunFam" id="3.40.1360.10:FF:000002">
    <property type="entry name" value="DNA primase"/>
    <property type="match status" value="1"/>
</dbReference>
<dbReference type="GO" id="GO:1990077">
    <property type="term" value="C:primosome complex"/>
    <property type="evidence" value="ECO:0007669"/>
    <property type="project" value="UniProtKB-KW"/>
</dbReference>
<dbReference type="PIRSF" id="PIRSF002811">
    <property type="entry name" value="DnaG"/>
    <property type="match status" value="1"/>
</dbReference>
<dbReference type="SUPFAM" id="SSF56731">
    <property type="entry name" value="DNA primase core"/>
    <property type="match status" value="1"/>
</dbReference>
<dbReference type="SUPFAM" id="SSF117023">
    <property type="entry name" value="DNA primase DnaG, C-terminal domain"/>
    <property type="match status" value="1"/>
</dbReference>
<dbReference type="InterPro" id="IPR037068">
    <property type="entry name" value="DNA_primase_core_N_sf"/>
</dbReference>
<feature type="domain" description="Toprim" evidence="16">
    <location>
        <begin position="266"/>
        <end position="348"/>
    </location>
</feature>
<sequence>MAGPISQRFIDDLLARVDIAEVVGERVTLKKAGKNLSGLCPFHDEKSPSFTVSRDKQFYHCFGCGAHGNAIRFLMEYDRLSFPEAVEQLASRQGMEVEREGDNLSPHDQKRQQQQRQQRQEADNLLEMAQRFFLQNLKHDDAEEARRYLRQRGLSDDIMARFGIGFAFDRWDALKAHLLQQGVSEALQAEYGLLVQKEETGRSYDRFRHRVMFPIRDWKGRVLGFGGRVLGDAKPKYLNSPETPVFHKGRELYGLYEAREQKERCDSLIVVEGYMDVVALAQHGITNAVATLGTAVTEDHLQRMYRLVDEVVFCFDGDDAGRRAAKRALEHVLPVMIDGRQARFLFLPEGEDPDSLVRREGTERFRDRIRCASALSEFLFDQAKEGLDLGNIESRERYVTSVLGLLERLPEGLLRSLLFKELSDRSGIKEERLTSLAALRQQGGRNAASSDVTAEPAGHVTGAYERREPSARRSFQQTRPVKEPESLKILRLILHTPGLHGHLPESLEWCPQDEYGALLTDVIQLLRAGRYTSPQAVLAHYHGSEQGMFLRTLSRHPPDIPRECRQQELDGWIAFLKRRQQTATPQEEYDALLEKSRHTALSKEEKQRVAALLMELAAQR</sequence>
<dbReference type="Gene3D" id="3.90.980.10">
    <property type="entry name" value="DNA primase, catalytic core, N-terminal domain"/>
    <property type="match status" value="1"/>
</dbReference>
<dbReference type="Pfam" id="PF10410">
    <property type="entry name" value="DnaB_bind"/>
    <property type="match status" value="1"/>
</dbReference>
<dbReference type="InterPro" id="IPR013264">
    <property type="entry name" value="DNAG_N"/>
</dbReference>
<keyword evidence="9" id="KW-0460">Magnesium</keyword>
<keyword evidence="6 12" id="KW-0479">Metal-binding</keyword>
<evidence type="ECO:0000256" key="2">
    <source>
        <dbReference type="ARBA" id="ARBA00022515"/>
    </source>
</evidence>
<dbReference type="Pfam" id="PF13155">
    <property type="entry name" value="Toprim_2"/>
    <property type="match status" value="1"/>
</dbReference>
<comment type="similarity">
    <text evidence="12 13">Belongs to the DnaG primase family.</text>
</comment>